<dbReference type="Proteomes" id="UP001180551">
    <property type="component" value="Unassembled WGS sequence"/>
</dbReference>
<evidence type="ECO:0000313" key="3">
    <source>
        <dbReference type="EMBL" id="MDT0459743.1"/>
    </source>
</evidence>
<feature type="region of interest" description="Disordered" evidence="1">
    <location>
        <begin position="34"/>
        <end position="72"/>
    </location>
</feature>
<gene>
    <name evidence="3" type="ORF">RM550_29180</name>
</gene>
<comment type="caution">
    <text evidence="3">The sequence shown here is derived from an EMBL/GenBank/DDBJ whole genome shotgun (WGS) entry which is preliminary data.</text>
</comment>
<feature type="chain" id="PRO_5046825378" evidence="2">
    <location>
        <begin position="36"/>
        <end position="72"/>
    </location>
</feature>
<reference evidence="3" key="1">
    <citation type="submission" date="2024-05" db="EMBL/GenBank/DDBJ databases">
        <title>30 novel species of actinomycetes from the DSMZ collection.</title>
        <authorList>
            <person name="Nouioui I."/>
        </authorList>
    </citation>
    <scope>NUCLEOTIDE SEQUENCE</scope>
    <source>
        <strain evidence="3">DSM 41527</strain>
    </source>
</reference>
<evidence type="ECO:0000256" key="1">
    <source>
        <dbReference type="SAM" id="MobiDB-lite"/>
    </source>
</evidence>
<dbReference type="RefSeq" id="WP_311626752.1">
    <property type="nucleotide sequence ID" value="NZ_JAVRFE010000050.1"/>
</dbReference>
<keyword evidence="4" id="KW-1185">Reference proteome</keyword>
<proteinExistence type="predicted"/>
<organism evidence="3 4">
    <name type="scientific">Streptomyces mooreae</name>
    <dbReference type="NCBI Taxonomy" id="3075523"/>
    <lineage>
        <taxon>Bacteria</taxon>
        <taxon>Bacillati</taxon>
        <taxon>Actinomycetota</taxon>
        <taxon>Actinomycetes</taxon>
        <taxon>Kitasatosporales</taxon>
        <taxon>Streptomycetaceae</taxon>
        <taxon>Streptomyces</taxon>
    </lineage>
</organism>
<protein>
    <submittedName>
        <fullName evidence="3">Uncharacterized protein</fullName>
    </submittedName>
</protein>
<evidence type="ECO:0000313" key="4">
    <source>
        <dbReference type="Proteomes" id="UP001180551"/>
    </source>
</evidence>
<feature type="signal peptide" evidence="2">
    <location>
        <begin position="1"/>
        <end position="35"/>
    </location>
</feature>
<evidence type="ECO:0000256" key="2">
    <source>
        <dbReference type="SAM" id="SignalP"/>
    </source>
</evidence>
<keyword evidence="2" id="KW-0732">Signal</keyword>
<sequence>MKERAMMKARIVTRSVLGLAAGAVAVLTAVGPAQAATPAPGDTQGDVTLTVTGTGAGDLHGGTSVTSDDTHW</sequence>
<feature type="compositionally biased region" description="Polar residues" evidence="1">
    <location>
        <begin position="63"/>
        <end position="72"/>
    </location>
</feature>
<accession>A0ABU2TFM5</accession>
<dbReference type="EMBL" id="JAVRFE010000050">
    <property type="protein sequence ID" value="MDT0459743.1"/>
    <property type="molecule type" value="Genomic_DNA"/>
</dbReference>
<name>A0ABU2TFM5_9ACTN</name>